<reference evidence="2 3" key="1">
    <citation type="submission" date="2018-11" db="EMBL/GenBank/DDBJ databases">
        <title>Sequencing Av. paragallinarum serogroups.</title>
        <authorList>
            <person name="Hellmuth J.E."/>
            <person name="Boucher C.E."/>
            <person name="Cason E.D."/>
        </authorList>
    </citation>
    <scope>NUCLEOTIDE SEQUENCE [LARGE SCALE GENOMIC DNA]</scope>
    <source>
        <strain evidence="2 3">SA-3</strain>
    </source>
</reference>
<feature type="non-terminal residue" evidence="2">
    <location>
        <position position="1"/>
    </location>
</feature>
<comment type="caution">
    <text evidence="2">The sequence shown here is derived from an EMBL/GenBank/DDBJ whole genome shotgun (WGS) entry which is preliminary data.</text>
</comment>
<dbReference type="EMBL" id="RQXS01000040">
    <property type="protein sequence ID" value="RZN57981.1"/>
    <property type="molecule type" value="Genomic_DNA"/>
</dbReference>
<evidence type="ECO:0000313" key="2">
    <source>
        <dbReference type="EMBL" id="RZN57981.1"/>
    </source>
</evidence>
<proteinExistence type="predicted"/>
<dbReference type="EMBL" id="RQXS01000052">
    <property type="protein sequence ID" value="RZN57192.1"/>
    <property type="molecule type" value="Genomic_DNA"/>
</dbReference>
<keyword evidence="2" id="KW-0489">Methyltransferase</keyword>
<dbReference type="Proteomes" id="UP000294229">
    <property type="component" value="Unassembled WGS sequence"/>
</dbReference>
<accession>A0A8B3TGL6</accession>
<evidence type="ECO:0000313" key="1">
    <source>
        <dbReference type="EMBL" id="RZN57192.1"/>
    </source>
</evidence>
<sequence length="25" mass="2789">QNTSQLQAVRLLAFEDEIGITRNAT</sequence>
<dbReference type="AlphaFoldDB" id="A0A8B3TGL6"/>
<protein>
    <submittedName>
        <fullName evidence="2">SAM-dependent DNA methyltransferase</fullName>
    </submittedName>
</protein>
<name>A0A8B3TGL6_AVIPA</name>
<evidence type="ECO:0000313" key="3">
    <source>
        <dbReference type="Proteomes" id="UP000294229"/>
    </source>
</evidence>
<keyword evidence="2" id="KW-0808">Transferase</keyword>
<gene>
    <name evidence="2" type="ORF">EIG79_08375</name>
    <name evidence="1" type="ORF">EIG79_09315</name>
</gene>
<dbReference type="GO" id="GO:0032259">
    <property type="term" value="P:methylation"/>
    <property type="evidence" value="ECO:0007669"/>
    <property type="project" value="UniProtKB-KW"/>
</dbReference>
<dbReference type="GO" id="GO:0008168">
    <property type="term" value="F:methyltransferase activity"/>
    <property type="evidence" value="ECO:0007669"/>
    <property type="project" value="UniProtKB-KW"/>
</dbReference>
<organism evidence="2 3">
    <name type="scientific">Avibacterium paragallinarum</name>
    <name type="common">Haemophilus gallinarum</name>
    <dbReference type="NCBI Taxonomy" id="728"/>
    <lineage>
        <taxon>Bacteria</taxon>
        <taxon>Pseudomonadati</taxon>
        <taxon>Pseudomonadota</taxon>
        <taxon>Gammaproteobacteria</taxon>
        <taxon>Pasteurellales</taxon>
        <taxon>Pasteurellaceae</taxon>
        <taxon>Avibacterium</taxon>
    </lineage>
</organism>